<comment type="caution">
    <text evidence="2">The sequence shown here is derived from an EMBL/GenBank/DDBJ whole genome shotgun (WGS) entry which is preliminary data.</text>
</comment>
<protein>
    <submittedName>
        <fullName evidence="2">Uncharacterized protein</fullName>
    </submittedName>
</protein>
<accession>A0A0D6MKG0</accession>
<keyword evidence="3" id="KW-1185">Reference proteome</keyword>
<name>A0A0D6MKG0_9PROT</name>
<dbReference type="Proteomes" id="UP000032679">
    <property type="component" value="Unassembled WGS sequence"/>
</dbReference>
<sequence length="193" mass="19748">MLAAPLVATAQDIPPAPQGGFYGGQYGEQGSSTAVDGVQGSGAMPQQPAPSQSAPAMTPQMRRDITMGMTYRLPGDFLPRAAATLNALHSSGLQPPNSTGMSLEQTIAQIEAIPGLVPILRANGFDARSFVLGMTAFGMTLATDQGRAPPPGMPAPNPANLALFHAHPDQVQALIQAIGAPPGQMQATPGGQE</sequence>
<organism evidence="2 3">
    <name type="scientific">Tanticharoenia sakaeratensis NBRC 103193</name>
    <dbReference type="NCBI Taxonomy" id="1231623"/>
    <lineage>
        <taxon>Bacteria</taxon>
        <taxon>Pseudomonadati</taxon>
        <taxon>Pseudomonadota</taxon>
        <taxon>Alphaproteobacteria</taxon>
        <taxon>Acetobacterales</taxon>
        <taxon>Acetobacteraceae</taxon>
        <taxon>Tanticharoenia</taxon>
    </lineage>
</organism>
<proteinExistence type="predicted"/>
<evidence type="ECO:0000313" key="3">
    <source>
        <dbReference type="Proteomes" id="UP000032679"/>
    </source>
</evidence>
<dbReference type="EMBL" id="BALE01000017">
    <property type="protein sequence ID" value="GAN54127.1"/>
    <property type="molecule type" value="Genomic_DNA"/>
</dbReference>
<evidence type="ECO:0000313" key="2">
    <source>
        <dbReference type="EMBL" id="GAN54127.1"/>
    </source>
</evidence>
<dbReference type="STRING" id="1231623.Tasa_017_010"/>
<feature type="compositionally biased region" description="Low complexity" evidence="1">
    <location>
        <begin position="43"/>
        <end position="57"/>
    </location>
</feature>
<gene>
    <name evidence="2" type="ORF">Tasa_017_010</name>
</gene>
<feature type="region of interest" description="Disordered" evidence="1">
    <location>
        <begin position="13"/>
        <end position="57"/>
    </location>
</feature>
<reference evidence="2 3" key="1">
    <citation type="submission" date="2012-10" db="EMBL/GenBank/DDBJ databases">
        <title>Genome sequencing of Tanticharoenia sakaeratensis NBRC 103193.</title>
        <authorList>
            <person name="Azuma Y."/>
            <person name="Hadano H."/>
            <person name="Hirakawa H."/>
            <person name="Matsushita K."/>
        </authorList>
    </citation>
    <scope>NUCLEOTIDE SEQUENCE [LARGE SCALE GENOMIC DNA]</scope>
    <source>
        <strain evidence="2 3">NBRC 103193</strain>
    </source>
</reference>
<dbReference type="AlphaFoldDB" id="A0A0D6MKG0"/>
<evidence type="ECO:0000256" key="1">
    <source>
        <dbReference type="SAM" id="MobiDB-lite"/>
    </source>
</evidence>